<dbReference type="EMBL" id="CAUYUJ010022193">
    <property type="protein sequence ID" value="CAK0909428.1"/>
    <property type="molecule type" value="Genomic_DNA"/>
</dbReference>
<proteinExistence type="predicted"/>
<reference evidence="2" key="1">
    <citation type="submission" date="2023-10" db="EMBL/GenBank/DDBJ databases">
        <authorList>
            <person name="Chen Y."/>
            <person name="Shah S."/>
            <person name="Dougan E. K."/>
            <person name="Thang M."/>
            <person name="Chan C."/>
        </authorList>
    </citation>
    <scope>NUCLEOTIDE SEQUENCE [LARGE SCALE GENOMIC DNA]</scope>
</reference>
<feature type="coiled-coil region" evidence="1">
    <location>
        <begin position="67"/>
        <end position="94"/>
    </location>
</feature>
<evidence type="ECO:0000256" key="1">
    <source>
        <dbReference type="SAM" id="Coils"/>
    </source>
</evidence>
<evidence type="ECO:0000313" key="2">
    <source>
        <dbReference type="EMBL" id="CAK0909428.1"/>
    </source>
</evidence>
<keyword evidence="3" id="KW-1185">Reference proteome</keyword>
<gene>
    <name evidence="2" type="ORF">PCOR1329_LOCUS83853</name>
</gene>
<organism evidence="2 3">
    <name type="scientific">Prorocentrum cordatum</name>
    <dbReference type="NCBI Taxonomy" id="2364126"/>
    <lineage>
        <taxon>Eukaryota</taxon>
        <taxon>Sar</taxon>
        <taxon>Alveolata</taxon>
        <taxon>Dinophyceae</taxon>
        <taxon>Prorocentrales</taxon>
        <taxon>Prorocentraceae</taxon>
        <taxon>Prorocentrum</taxon>
    </lineage>
</organism>
<keyword evidence="1" id="KW-0175">Coiled coil</keyword>
<comment type="caution">
    <text evidence="2">The sequence shown here is derived from an EMBL/GenBank/DDBJ whole genome shotgun (WGS) entry which is preliminary data.</text>
</comment>
<sequence length="152" mass="15639">RTTVVVPPSPFIAAPPLVMATPPMIIAGPSLGDVVVGNVIGSAISGVLHSVLPPPPSGADVALQQQQRQDERLLDRQAAEIESLRRELRELQSAGPRAPGAATVLQVTVPEGKSPGQPLAVKAPTGPTYEVKVPEGLAPGQTFNVQLPAGQS</sequence>
<name>A0ABN9YDC0_9DINO</name>
<protein>
    <submittedName>
        <fullName evidence="2">Uncharacterized protein</fullName>
    </submittedName>
</protein>
<feature type="non-terminal residue" evidence="2">
    <location>
        <position position="1"/>
    </location>
</feature>
<dbReference type="Proteomes" id="UP001189429">
    <property type="component" value="Unassembled WGS sequence"/>
</dbReference>
<evidence type="ECO:0000313" key="3">
    <source>
        <dbReference type="Proteomes" id="UP001189429"/>
    </source>
</evidence>
<accession>A0ABN9YDC0</accession>